<name>A0A3M8QXV7_9PROT</name>
<feature type="domain" description="FlgD/Vpr Ig-like" evidence="6">
    <location>
        <begin position="113"/>
        <end position="187"/>
    </location>
</feature>
<gene>
    <name evidence="8" type="ORF">EC580_08545</name>
</gene>
<dbReference type="Pfam" id="PF13861">
    <property type="entry name" value="FLgD_tudor"/>
    <property type="match status" value="1"/>
</dbReference>
<accession>A0A3M8QXV7</accession>
<sequence length="234" mass="23195">MSVNALTPSTTNPFYASLQNATSSAATSATSGSNSSGLASESTFYNLLVTQLTNQDPLNPLSNQDLSAQLAQFSVANGVQAIQGSLSSLMQQLNQNQGLQAASLIGKTVTTSGNSLTLSGGSSTGAYSLSGAASAVDVLVNDSAGQTVAVLPQGPQSAGLQSFSWNGTAANGAPMPPGTYQFSVQAAGSNGQSVTASPYMTGVVNGVTLGTAGPVLQLQGQGGAVPFSAVQNIL</sequence>
<dbReference type="Gene3D" id="2.60.40.4070">
    <property type="match status" value="1"/>
</dbReference>
<comment type="similarity">
    <text evidence="1 5">Belongs to the FlgD family.</text>
</comment>
<evidence type="ECO:0000259" key="7">
    <source>
        <dbReference type="Pfam" id="PF13861"/>
    </source>
</evidence>
<dbReference type="Gene3D" id="2.30.30.910">
    <property type="match status" value="1"/>
</dbReference>
<evidence type="ECO:0000256" key="5">
    <source>
        <dbReference type="RuleBase" id="RU362076"/>
    </source>
</evidence>
<dbReference type="OrthoDB" id="9785233at2"/>
<evidence type="ECO:0000256" key="3">
    <source>
        <dbReference type="ARBA" id="ARBA00022795"/>
    </source>
</evidence>
<keyword evidence="8" id="KW-0969">Cilium</keyword>
<dbReference type="RefSeq" id="WP_123104089.1">
    <property type="nucleotide sequence ID" value="NZ_CP127527.1"/>
</dbReference>
<evidence type="ECO:0000256" key="4">
    <source>
        <dbReference type="ARBA" id="ARBA00024746"/>
    </source>
</evidence>
<protein>
    <recommendedName>
        <fullName evidence="2 5">Basal-body rod modification protein FlgD</fullName>
    </recommendedName>
</protein>
<dbReference type="InterPro" id="IPR025965">
    <property type="entry name" value="FlgD/Vpr_Ig-like"/>
</dbReference>
<evidence type="ECO:0000256" key="2">
    <source>
        <dbReference type="ARBA" id="ARBA00016013"/>
    </source>
</evidence>
<dbReference type="EMBL" id="RIZI01000170">
    <property type="protein sequence ID" value="RNF61083.1"/>
    <property type="molecule type" value="Genomic_DNA"/>
</dbReference>
<dbReference type="GO" id="GO:0044781">
    <property type="term" value="P:bacterial-type flagellum organization"/>
    <property type="evidence" value="ECO:0007669"/>
    <property type="project" value="UniProtKB-UniRule"/>
</dbReference>
<organism evidence="8">
    <name type="scientific">Acidithiobacillus sulfuriphilus</name>
    <dbReference type="NCBI Taxonomy" id="1867749"/>
    <lineage>
        <taxon>Bacteria</taxon>
        <taxon>Pseudomonadati</taxon>
        <taxon>Pseudomonadota</taxon>
        <taxon>Acidithiobacillia</taxon>
        <taxon>Acidithiobacillales</taxon>
        <taxon>Acidithiobacillaceae</taxon>
        <taxon>Acidithiobacillus</taxon>
    </lineage>
</organism>
<proteinExistence type="inferred from homology"/>
<dbReference type="AlphaFoldDB" id="A0A3M8QXV7"/>
<dbReference type="InterPro" id="IPR025963">
    <property type="entry name" value="FLgD_Tudor"/>
</dbReference>
<dbReference type="InterPro" id="IPR005648">
    <property type="entry name" value="FlgD"/>
</dbReference>
<keyword evidence="8" id="KW-0282">Flagellum</keyword>
<keyword evidence="8" id="KW-0966">Cell projection</keyword>
<dbReference type="Pfam" id="PF13860">
    <property type="entry name" value="FlgD_ig"/>
    <property type="match status" value="1"/>
</dbReference>
<evidence type="ECO:0000259" key="6">
    <source>
        <dbReference type="Pfam" id="PF13860"/>
    </source>
</evidence>
<reference evidence="8" key="1">
    <citation type="submission" date="2018-10" db="EMBL/GenBank/DDBJ databases">
        <title>Acidithiobacillus sulfuriphilus sp. nov.: an extremely acidophilic sulfur-oxidizing chemolithotroph isolated from a neutral pH environment.</title>
        <authorList>
            <person name="Falagan C."/>
            <person name="Moya-Beltran A."/>
            <person name="Quatrini R."/>
            <person name="Johnson D.B."/>
        </authorList>
    </citation>
    <scope>NUCLEOTIDE SEQUENCE [LARGE SCALE GENOMIC DNA]</scope>
    <source>
        <strain evidence="8">CJ-2</strain>
    </source>
</reference>
<comment type="caution">
    <text evidence="8">The sequence shown here is derived from an EMBL/GenBank/DDBJ whole genome shotgun (WGS) entry which is preliminary data.</text>
</comment>
<comment type="function">
    <text evidence="4 5">Required for flagellar hook formation. May act as a scaffolding protein.</text>
</comment>
<evidence type="ECO:0000256" key="1">
    <source>
        <dbReference type="ARBA" id="ARBA00010577"/>
    </source>
</evidence>
<dbReference type="Pfam" id="PF03963">
    <property type="entry name" value="FlgD"/>
    <property type="match status" value="1"/>
</dbReference>
<feature type="domain" description="FlgD Tudor-like" evidence="7">
    <location>
        <begin position="96"/>
        <end position="231"/>
    </location>
</feature>
<evidence type="ECO:0000313" key="8">
    <source>
        <dbReference type="EMBL" id="RNF61083.1"/>
    </source>
</evidence>
<keyword evidence="3 5" id="KW-1005">Bacterial flagellum biogenesis</keyword>